<dbReference type="AlphaFoldDB" id="A0A3E3K1E5"/>
<feature type="domain" description="Carrier" evidence="3">
    <location>
        <begin position="1"/>
        <end position="76"/>
    </location>
</feature>
<protein>
    <submittedName>
        <fullName evidence="4">NAD-dependent epimerase/dehydratase family protein</fullName>
    </submittedName>
</protein>
<dbReference type="InterPro" id="IPR010080">
    <property type="entry name" value="Thioester_reductase-like_dom"/>
</dbReference>
<dbReference type="InterPro" id="IPR013120">
    <property type="entry name" value="FAR_NAD-bd"/>
</dbReference>
<keyword evidence="5" id="KW-1185">Reference proteome</keyword>
<evidence type="ECO:0000313" key="5">
    <source>
        <dbReference type="Proteomes" id="UP000261080"/>
    </source>
</evidence>
<dbReference type="Pfam" id="PF07993">
    <property type="entry name" value="NAD_binding_4"/>
    <property type="match status" value="1"/>
</dbReference>
<dbReference type="InterPro" id="IPR009081">
    <property type="entry name" value="PP-bd_ACP"/>
</dbReference>
<reference evidence="4 5" key="1">
    <citation type="submission" date="2018-08" db="EMBL/GenBank/DDBJ databases">
        <title>A genome reference for cultivated species of the human gut microbiota.</title>
        <authorList>
            <person name="Zou Y."/>
            <person name="Xue W."/>
            <person name="Luo G."/>
        </authorList>
    </citation>
    <scope>NUCLEOTIDE SEQUENCE [LARGE SCALE GENOMIC DNA]</scope>
    <source>
        <strain evidence="4 5">AF37-2AT</strain>
    </source>
</reference>
<dbReference type="PROSITE" id="PS50075">
    <property type="entry name" value="CARRIER"/>
    <property type="match status" value="1"/>
</dbReference>
<dbReference type="RefSeq" id="WP_024732063.1">
    <property type="nucleotide sequence ID" value="NZ_BAABYU010000001.1"/>
</dbReference>
<dbReference type="SUPFAM" id="SSF51735">
    <property type="entry name" value="NAD(P)-binding Rossmann-fold domains"/>
    <property type="match status" value="1"/>
</dbReference>
<dbReference type="Pfam" id="PF00550">
    <property type="entry name" value="PP-binding"/>
    <property type="match status" value="1"/>
</dbReference>
<sequence>MKIQEIECKIKKIWQEELKVDVRTKDNYFLLGGNSLNAINIIEGIRKVFGNINIPFSYIFSYPTIEKLSRKIYEILEQPKCEKTDLFELLQEDIKLDITPNNEKVEIEKNVCLLTGATGYLGSYLLRELLQETTMQIYCLIRAESLREAEKKLENSLIKFGTFDYEKGRVQIVLGDLGCRNLGMEEKEYENLAEKVDCIYHNGAKVHFLYGYNELKNINVNGTKEIIKFARYKRIKAIFYMSTISIFSKFRYDKRVVLENQNLSNPGILPIGYTQSKWVAERIIWEAKELGIPVIVYRLGHIVGDSESGMCNTGDFIFRIIETCLLLQLYPNVKGEIAPIAVDDVAKIVVGISQNEREYGKTYHIINPQSISFEDAAAIAKSIGISLSPINIRQWIEKVKTYECKLPISPFMDFFDEKYWKQEKELIFSTEKMSEILKKLNLNIHPMTPELIAKYYTSLKKQNHVEEYYEDGIIE</sequence>
<comment type="caution">
    <text evidence="4">The sequence shown here is derived from an EMBL/GenBank/DDBJ whole genome shotgun (WGS) entry which is preliminary data.</text>
</comment>
<accession>A0A3E3K1E5</accession>
<name>A0A3E3K1E5_9FIRM</name>
<evidence type="ECO:0000256" key="1">
    <source>
        <dbReference type="ARBA" id="ARBA00022450"/>
    </source>
</evidence>
<dbReference type="CDD" id="cd05235">
    <property type="entry name" value="SDR_e1"/>
    <property type="match status" value="1"/>
</dbReference>
<evidence type="ECO:0000256" key="2">
    <source>
        <dbReference type="ARBA" id="ARBA00022553"/>
    </source>
</evidence>
<dbReference type="NCBIfam" id="TIGR01746">
    <property type="entry name" value="Thioester-redct"/>
    <property type="match status" value="1"/>
</dbReference>
<dbReference type="InterPro" id="IPR036736">
    <property type="entry name" value="ACP-like_sf"/>
</dbReference>
<evidence type="ECO:0000259" key="3">
    <source>
        <dbReference type="PROSITE" id="PS50075"/>
    </source>
</evidence>
<dbReference type="Gene3D" id="3.40.50.720">
    <property type="entry name" value="NAD(P)-binding Rossmann-like Domain"/>
    <property type="match status" value="1"/>
</dbReference>
<dbReference type="PROSITE" id="PS00012">
    <property type="entry name" value="PHOSPHOPANTETHEINE"/>
    <property type="match status" value="1"/>
</dbReference>
<keyword evidence="2" id="KW-0597">Phosphoprotein</keyword>
<organism evidence="4 5">
    <name type="scientific">Sellimonas intestinalis</name>
    <dbReference type="NCBI Taxonomy" id="1653434"/>
    <lineage>
        <taxon>Bacteria</taxon>
        <taxon>Bacillati</taxon>
        <taxon>Bacillota</taxon>
        <taxon>Clostridia</taxon>
        <taxon>Lachnospirales</taxon>
        <taxon>Lachnospiraceae</taxon>
        <taxon>Sellimonas</taxon>
    </lineage>
</organism>
<proteinExistence type="predicted"/>
<keyword evidence="1" id="KW-0596">Phosphopantetheine</keyword>
<dbReference type="PANTHER" id="PTHR44845">
    <property type="entry name" value="CARRIER DOMAIN-CONTAINING PROTEIN"/>
    <property type="match status" value="1"/>
</dbReference>
<dbReference type="EMBL" id="QVLX01000004">
    <property type="protein sequence ID" value="RGE86977.1"/>
    <property type="molecule type" value="Genomic_DNA"/>
</dbReference>
<dbReference type="Gene3D" id="1.10.1200.10">
    <property type="entry name" value="ACP-like"/>
    <property type="match status" value="1"/>
</dbReference>
<gene>
    <name evidence="4" type="ORF">DW016_08505</name>
</gene>
<dbReference type="SUPFAM" id="SSF47336">
    <property type="entry name" value="ACP-like"/>
    <property type="match status" value="1"/>
</dbReference>
<dbReference type="Proteomes" id="UP000261080">
    <property type="component" value="Unassembled WGS sequence"/>
</dbReference>
<dbReference type="InterPro" id="IPR006162">
    <property type="entry name" value="Ppantetheine_attach_site"/>
</dbReference>
<dbReference type="InterPro" id="IPR036291">
    <property type="entry name" value="NAD(P)-bd_dom_sf"/>
</dbReference>
<evidence type="ECO:0000313" key="4">
    <source>
        <dbReference type="EMBL" id="RGE86977.1"/>
    </source>
</evidence>
<dbReference type="PANTHER" id="PTHR44845:SF6">
    <property type="entry name" value="BETA-ALANINE-ACTIVATING ENZYME"/>
    <property type="match status" value="1"/>
</dbReference>
<dbReference type="OrthoDB" id="9803968at2"/>